<dbReference type="Proteomes" id="UP000799753">
    <property type="component" value="Unassembled WGS sequence"/>
</dbReference>
<organism evidence="1 2">
    <name type="scientific">Massarina eburnea CBS 473.64</name>
    <dbReference type="NCBI Taxonomy" id="1395130"/>
    <lineage>
        <taxon>Eukaryota</taxon>
        <taxon>Fungi</taxon>
        <taxon>Dikarya</taxon>
        <taxon>Ascomycota</taxon>
        <taxon>Pezizomycotina</taxon>
        <taxon>Dothideomycetes</taxon>
        <taxon>Pleosporomycetidae</taxon>
        <taxon>Pleosporales</taxon>
        <taxon>Massarineae</taxon>
        <taxon>Massarinaceae</taxon>
        <taxon>Massarina</taxon>
    </lineage>
</organism>
<sequence>MSMSHDVTSQELGVEVTRPVRRIVNAQLRRRISTPSTWPILPSSAVGKRFEEPFAPSGHILGVGLQHIWAGSNGGMRAYNA</sequence>
<evidence type="ECO:0000313" key="1">
    <source>
        <dbReference type="EMBL" id="KAF2635196.1"/>
    </source>
</evidence>
<dbReference type="AlphaFoldDB" id="A0A6A6RIP7"/>
<evidence type="ECO:0000313" key="2">
    <source>
        <dbReference type="Proteomes" id="UP000799753"/>
    </source>
</evidence>
<name>A0A6A6RIP7_9PLEO</name>
<gene>
    <name evidence="1" type="ORF">P280DRAFT_197512</name>
</gene>
<keyword evidence="2" id="KW-1185">Reference proteome</keyword>
<reference evidence="1" key="1">
    <citation type="journal article" date="2020" name="Stud. Mycol.">
        <title>101 Dothideomycetes genomes: a test case for predicting lifestyles and emergence of pathogens.</title>
        <authorList>
            <person name="Haridas S."/>
            <person name="Albert R."/>
            <person name="Binder M."/>
            <person name="Bloem J."/>
            <person name="Labutti K."/>
            <person name="Salamov A."/>
            <person name="Andreopoulos B."/>
            <person name="Baker S."/>
            <person name="Barry K."/>
            <person name="Bills G."/>
            <person name="Bluhm B."/>
            <person name="Cannon C."/>
            <person name="Castanera R."/>
            <person name="Culley D."/>
            <person name="Daum C."/>
            <person name="Ezra D."/>
            <person name="Gonzalez J."/>
            <person name="Henrissat B."/>
            <person name="Kuo A."/>
            <person name="Liang C."/>
            <person name="Lipzen A."/>
            <person name="Lutzoni F."/>
            <person name="Magnuson J."/>
            <person name="Mondo S."/>
            <person name="Nolan M."/>
            <person name="Ohm R."/>
            <person name="Pangilinan J."/>
            <person name="Park H.-J."/>
            <person name="Ramirez L."/>
            <person name="Alfaro M."/>
            <person name="Sun H."/>
            <person name="Tritt A."/>
            <person name="Yoshinaga Y."/>
            <person name="Zwiers L.-H."/>
            <person name="Turgeon B."/>
            <person name="Goodwin S."/>
            <person name="Spatafora J."/>
            <person name="Crous P."/>
            <person name="Grigoriev I."/>
        </authorList>
    </citation>
    <scope>NUCLEOTIDE SEQUENCE</scope>
    <source>
        <strain evidence="1">CBS 473.64</strain>
    </source>
</reference>
<protein>
    <submittedName>
        <fullName evidence="1">Uncharacterized protein</fullName>
    </submittedName>
</protein>
<proteinExistence type="predicted"/>
<accession>A0A6A6RIP7</accession>
<dbReference type="EMBL" id="MU006809">
    <property type="protein sequence ID" value="KAF2635196.1"/>
    <property type="molecule type" value="Genomic_DNA"/>
</dbReference>